<evidence type="ECO:0000256" key="4">
    <source>
        <dbReference type="ARBA" id="ARBA00022723"/>
    </source>
</evidence>
<evidence type="ECO:0000256" key="7">
    <source>
        <dbReference type="ARBA" id="ARBA00023033"/>
    </source>
</evidence>
<dbReference type="PROSITE" id="PS00086">
    <property type="entry name" value="CYTOCHROME_P450"/>
    <property type="match status" value="1"/>
</dbReference>
<dbReference type="AlphaFoldDB" id="A0A545VCK0"/>
<dbReference type="PRINTS" id="PR00385">
    <property type="entry name" value="P450"/>
</dbReference>
<dbReference type="CDD" id="cd11065">
    <property type="entry name" value="CYP64-like"/>
    <property type="match status" value="1"/>
</dbReference>
<protein>
    <submittedName>
        <fullName evidence="11">Cytochrome P450 oxidoreductase OrdA-like protein</fullName>
    </submittedName>
</protein>
<dbReference type="SUPFAM" id="SSF48264">
    <property type="entry name" value="Cytochrome P450"/>
    <property type="match status" value="1"/>
</dbReference>
<dbReference type="PANTHER" id="PTHR46300">
    <property type="entry name" value="P450, PUTATIVE (EUROFUNG)-RELATED-RELATED"/>
    <property type="match status" value="1"/>
</dbReference>
<dbReference type="GO" id="GO:0005506">
    <property type="term" value="F:iron ion binding"/>
    <property type="evidence" value="ECO:0007669"/>
    <property type="project" value="InterPro"/>
</dbReference>
<evidence type="ECO:0000256" key="5">
    <source>
        <dbReference type="ARBA" id="ARBA00023002"/>
    </source>
</evidence>
<dbReference type="PANTHER" id="PTHR46300:SF7">
    <property type="entry name" value="P450, PUTATIVE (EUROFUNG)-RELATED"/>
    <property type="match status" value="1"/>
</dbReference>
<organism evidence="11 12">
    <name type="scientific">Cordyceps javanica</name>
    <dbReference type="NCBI Taxonomy" id="43265"/>
    <lineage>
        <taxon>Eukaryota</taxon>
        <taxon>Fungi</taxon>
        <taxon>Dikarya</taxon>
        <taxon>Ascomycota</taxon>
        <taxon>Pezizomycotina</taxon>
        <taxon>Sordariomycetes</taxon>
        <taxon>Hypocreomycetidae</taxon>
        <taxon>Hypocreales</taxon>
        <taxon>Cordycipitaceae</taxon>
        <taxon>Cordyceps</taxon>
    </lineage>
</organism>
<dbReference type="InterPro" id="IPR001128">
    <property type="entry name" value="Cyt_P450"/>
</dbReference>
<keyword evidence="3 8" id="KW-0349">Heme</keyword>
<dbReference type="Proteomes" id="UP000315783">
    <property type="component" value="Unassembled WGS sequence"/>
</dbReference>
<dbReference type="OrthoDB" id="2789670at2759"/>
<keyword evidence="5 9" id="KW-0560">Oxidoreductase</keyword>
<feature type="compositionally biased region" description="Acidic residues" evidence="10">
    <location>
        <begin position="238"/>
        <end position="250"/>
    </location>
</feature>
<name>A0A545VCK0_9HYPO</name>
<dbReference type="PRINTS" id="PR00463">
    <property type="entry name" value="EP450I"/>
</dbReference>
<comment type="similarity">
    <text evidence="2 9">Belongs to the cytochrome P450 family.</text>
</comment>
<dbReference type="InterPro" id="IPR036396">
    <property type="entry name" value="Cyt_P450_sf"/>
</dbReference>
<evidence type="ECO:0000313" key="11">
    <source>
        <dbReference type="EMBL" id="TQV99455.1"/>
    </source>
</evidence>
<dbReference type="GO" id="GO:0004497">
    <property type="term" value="F:monooxygenase activity"/>
    <property type="evidence" value="ECO:0007669"/>
    <property type="project" value="UniProtKB-KW"/>
</dbReference>
<evidence type="ECO:0000256" key="10">
    <source>
        <dbReference type="SAM" id="MobiDB-lite"/>
    </source>
</evidence>
<feature type="compositionally biased region" description="Gly residues" evidence="10">
    <location>
        <begin position="251"/>
        <end position="261"/>
    </location>
</feature>
<evidence type="ECO:0000256" key="6">
    <source>
        <dbReference type="ARBA" id="ARBA00023004"/>
    </source>
</evidence>
<dbReference type="InterPro" id="IPR002401">
    <property type="entry name" value="Cyt_P450_E_grp-I"/>
</dbReference>
<keyword evidence="6 8" id="KW-0408">Iron</keyword>
<dbReference type="EMBL" id="SPUK01000002">
    <property type="protein sequence ID" value="TQV99455.1"/>
    <property type="molecule type" value="Genomic_DNA"/>
</dbReference>
<sequence>MRPKEGETEFQHWRRHNELYGPLSSITVMGQPIVVIHDRDAARFLLEKRSKSTSSRPHMEFGYNMCGFKNILSVQKFEDSSYVRRRRLIHQHLGTPAASERYKGLQEAQSGKLLQRALESPEQLADHIEGFSAAIVLDATYGYTLEWSDKTDPVIKLVRQTLDDMIAAFMPMAWLVDAIPAMRHLPGWLPGASFVGTAKKWKKTCEDAASLPFAFVKAQMERGTHRPSYVSNILESQAGDDDDAENDDDGGGGGGGSGGGVTKSSKQPPDEEDTKWTALTMYAAGVETTSSTLDAFVLAMVMFPDVQRRAQEEIDRVVGADRLPSFRDRADLPYTDNLVTELLRWFPVLPMGLAHLSQEDFVYGDCLIPGGAYLLPAVWWMCHDPAHYADPDTFDPDRYAAPRREPDPRGVIFGFGRRICPGRYFVSSSLFIAVARLLAAFTISKAVDAQGREVTPEIKYTVSVTTRPVKFPFKIAVRSAAHATLVQSVQTTTSSR</sequence>
<dbReference type="GO" id="GO:0016705">
    <property type="term" value="F:oxidoreductase activity, acting on paired donors, with incorporation or reduction of molecular oxygen"/>
    <property type="evidence" value="ECO:0007669"/>
    <property type="project" value="InterPro"/>
</dbReference>
<reference evidence="11 12" key="1">
    <citation type="journal article" date="2019" name="Appl. Microbiol. Biotechnol.">
        <title>Genome sequence of Isaria javanica and comparative genome analysis insights into family S53 peptidase evolution in fungal entomopathogens.</title>
        <authorList>
            <person name="Lin R."/>
            <person name="Zhang X."/>
            <person name="Xin B."/>
            <person name="Zou M."/>
            <person name="Gao Y."/>
            <person name="Qin F."/>
            <person name="Hu Q."/>
            <person name="Xie B."/>
            <person name="Cheng X."/>
        </authorList>
    </citation>
    <scope>NUCLEOTIDE SEQUENCE [LARGE SCALE GENOMIC DNA]</scope>
    <source>
        <strain evidence="11 12">IJ1G</strain>
    </source>
</reference>
<dbReference type="Gene3D" id="1.10.630.10">
    <property type="entry name" value="Cytochrome P450"/>
    <property type="match status" value="1"/>
</dbReference>
<evidence type="ECO:0000256" key="2">
    <source>
        <dbReference type="ARBA" id="ARBA00010617"/>
    </source>
</evidence>
<proteinExistence type="inferred from homology"/>
<evidence type="ECO:0000256" key="9">
    <source>
        <dbReference type="RuleBase" id="RU000461"/>
    </source>
</evidence>
<keyword evidence="12" id="KW-1185">Reference proteome</keyword>
<gene>
    <name evidence="11" type="ORF">IF1G_01670</name>
</gene>
<comment type="cofactor">
    <cofactor evidence="1 8">
        <name>heme</name>
        <dbReference type="ChEBI" id="CHEBI:30413"/>
    </cofactor>
</comment>
<dbReference type="STRING" id="43265.A0A545VCK0"/>
<accession>A0A545VCK0</accession>
<dbReference type="InterPro" id="IPR017972">
    <property type="entry name" value="Cyt_P450_CS"/>
</dbReference>
<keyword evidence="7 9" id="KW-0503">Monooxygenase</keyword>
<feature type="region of interest" description="Disordered" evidence="10">
    <location>
        <begin position="238"/>
        <end position="272"/>
    </location>
</feature>
<keyword evidence="4 8" id="KW-0479">Metal-binding</keyword>
<evidence type="ECO:0000256" key="3">
    <source>
        <dbReference type="ARBA" id="ARBA00022617"/>
    </source>
</evidence>
<comment type="caution">
    <text evidence="11">The sequence shown here is derived from an EMBL/GenBank/DDBJ whole genome shotgun (WGS) entry which is preliminary data.</text>
</comment>
<dbReference type="GO" id="GO:0020037">
    <property type="term" value="F:heme binding"/>
    <property type="evidence" value="ECO:0007669"/>
    <property type="project" value="InterPro"/>
</dbReference>
<dbReference type="InterPro" id="IPR050364">
    <property type="entry name" value="Cytochrome_P450_fung"/>
</dbReference>
<evidence type="ECO:0000256" key="8">
    <source>
        <dbReference type="PIRSR" id="PIRSR602401-1"/>
    </source>
</evidence>
<evidence type="ECO:0000256" key="1">
    <source>
        <dbReference type="ARBA" id="ARBA00001971"/>
    </source>
</evidence>
<dbReference type="Pfam" id="PF00067">
    <property type="entry name" value="p450"/>
    <property type="match status" value="1"/>
</dbReference>
<evidence type="ECO:0000313" key="12">
    <source>
        <dbReference type="Proteomes" id="UP000315783"/>
    </source>
</evidence>
<feature type="binding site" description="axial binding residue" evidence="8">
    <location>
        <position position="420"/>
    </location>
    <ligand>
        <name>heme</name>
        <dbReference type="ChEBI" id="CHEBI:30413"/>
    </ligand>
    <ligandPart>
        <name>Fe</name>
        <dbReference type="ChEBI" id="CHEBI:18248"/>
    </ligandPart>
</feature>